<dbReference type="PANTHER" id="PTHR10996">
    <property type="entry name" value="2-HYDROXYACID DEHYDROGENASE-RELATED"/>
    <property type="match status" value="1"/>
</dbReference>
<dbReference type="InterPro" id="IPR006140">
    <property type="entry name" value="D-isomer_DH_NAD-bd"/>
</dbReference>
<dbReference type="GO" id="GO:0005829">
    <property type="term" value="C:cytosol"/>
    <property type="evidence" value="ECO:0007669"/>
    <property type="project" value="TreeGrafter"/>
</dbReference>
<dbReference type="InterPro" id="IPR006139">
    <property type="entry name" value="D-isomer_2_OHA_DH_cat_dom"/>
</dbReference>
<evidence type="ECO:0000313" key="6">
    <source>
        <dbReference type="EMBL" id="MBL6811598.1"/>
    </source>
</evidence>
<dbReference type="PANTHER" id="PTHR10996:SF178">
    <property type="entry name" value="2-HYDROXYACID DEHYDROGENASE YGL185C-RELATED"/>
    <property type="match status" value="1"/>
</dbReference>
<feature type="domain" description="D-isomer specific 2-hydroxyacid dehydrogenase NAD-binding" evidence="5">
    <location>
        <begin position="117"/>
        <end position="248"/>
    </location>
</feature>
<keyword evidence="2" id="KW-0520">NAD</keyword>
<evidence type="ECO:0000256" key="3">
    <source>
        <dbReference type="RuleBase" id="RU003719"/>
    </source>
</evidence>
<evidence type="ECO:0008006" key="8">
    <source>
        <dbReference type="Google" id="ProtNLM"/>
    </source>
</evidence>
<organism evidence="6 7">
    <name type="scientific">SAR86 cluster bacterium</name>
    <dbReference type="NCBI Taxonomy" id="2030880"/>
    <lineage>
        <taxon>Bacteria</taxon>
        <taxon>Pseudomonadati</taxon>
        <taxon>Pseudomonadota</taxon>
        <taxon>Gammaproteobacteria</taxon>
        <taxon>SAR86 cluster</taxon>
    </lineage>
</organism>
<dbReference type="Pfam" id="PF02826">
    <property type="entry name" value="2-Hacid_dh_C"/>
    <property type="match status" value="1"/>
</dbReference>
<gene>
    <name evidence="6" type="ORF">ISQ63_01790</name>
</gene>
<dbReference type="AlphaFoldDB" id="A0A937I3Y7"/>
<dbReference type="GO" id="GO:0030267">
    <property type="term" value="F:glyoxylate reductase (NADPH) activity"/>
    <property type="evidence" value="ECO:0007669"/>
    <property type="project" value="TreeGrafter"/>
</dbReference>
<reference evidence="6" key="1">
    <citation type="submission" date="2020-10" db="EMBL/GenBank/DDBJ databases">
        <title>Microbiome of the Black Sea water column analyzed by genome centric metagenomics.</title>
        <authorList>
            <person name="Cabello-Yeves P.J."/>
            <person name="Callieri C."/>
            <person name="Picazo A."/>
            <person name="Mehrshad M."/>
            <person name="Haro-Moreno J.M."/>
            <person name="Roda-Garcia J."/>
            <person name="Dzembekova N."/>
            <person name="Slabakova V."/>
            <person name="Slabakova N."/>
            <person name="Moncheva S."/>
            <person name="Rodriguez-Valera F."/>
        </authorList>
    </citation>
    <scope>NUCLEOTIDE SEQUENCE</scope>
    <source>
        <strain evidence="6">BS307-5m-G49</strain>
    </source>
</reference>
<evidence type="ECO:0000313" key="7">
    <source>
        <dbReference type="Proteomes" id="UP000744438"/>
    </source>
</evidence>
<comment type="caution">
    <text evidence="6">The sequence shown here is derived from an EMBL/GenBank/DDBJ whole genome shotgun (WGS) entry which is preliminary data.</text>
</comment>
<name>A0A937I3Y7_9GAMM</name>
<evidence type="ECO:0000259" key="4">
    <source>
        <dbReference type="Pfam" id="PF00389"/>
    </source>
</evidence>
<proteinExistence type="inferred from homology"/>
<dbReference type="InterPro" id="IPR050223">
    <property type="entry name" value="D-isomer_2-hydroxyacid_DH"/>
</dbReference>
<accession>A0A937I3Y7</accession>
<keyword evidence="1 3" id="KW-0560">Oxidoreductase</keyword>
<protein>
    <recommendedName>
        <fullName evidence="8">4-phosphoerythronate dehydrogenase</fullName>
    </recommendedName>
</protein>
<dbReference type="SUPFAM" id="SSF52283">
    <property type="entry name" value="Formate/glycerate dehydrogenase catalytic domain-like"/>
    <property type="match status" value="1"/>
</dbReference>
<dbReference type="Pfam" id="PF00389">
    <property type="entry name" value="2-Hacid_dh"/>
    <property type="match status" value="1"/>
</dbReference>
<dbReference type="GO" id="GO:0051287">
    <property type="term" value="F:NAD binding"/>
    <property type="evidence" value="ECO:0007669"/>
    <property type="project" value="InterPro"/>
</dbReference>
<dbReference type="Proteomes" id="UP000744438">
    <property type="component" value="Unassembled WGS sequence"/>
</dbReference>
<dbReference type="SUPFAM" id="SSF51735">
    <property type="entry name" value="NAD(P)-binding Rossmann-fold domains"/>
    <property type="match status" value="1"/>
</dbReference>
<dbReference type="Gene3D" id="3.40.50.720">
    <property type="entry name" value="NAD(P)-binding Rossmann-like Domain"/>
    <property type="match status" value="2"/>
</dbReference>
<dbReference type="EMBL" id="JADHQC010000005">
    <property type="protein sequence ID" value="MBL6811598.1"/>
    <property type="molecule type" value="Genomic_DNA"/>
</dbReference>
<evidence type="ECO:0000256" key="2">
    <source>
        <dbReference type="ARBA" id="ARBA00023027"/>
    </source>
</evidence>
<evidence type="ECO:0000256" key="1">
    <source>
        <dbReference type="ARBA" id="ARBA00023002"/>
    </source>
</evidence>
<sequence length="367" mass="41866">MNILINKDLQELTKTFESNSKFNIRSLASHEISNKAIKDSDAVFLRSTTKINEELLGNTNVKFVASLTSGEDHIDQDYIENSNIHLSTGKGGNALAVIEYLLSVLSVLIIGNKIKPYETKFGIIGYGIIGKRFKNILDEINFPCCIYDPYFPKVSSSLDEVLSSEVISLNCSYSKTGKFPSHNLLDINFLNEMKDNQFLINSSRGEVLSDEYYLSKKSDNFIFDVWPNETNLNLTKFKKPYIATPHIAGKTMSAENKFNEKALSEFNNFFDVNLEAIEPKKFIDFTIDNSIEEEMEVFGIPPSIFLKIYDVKRDDFAFKSFFKKQEDPRDFQELRTSLKRLGFNNHKIVGDVSTSAKTKLELFGFRL</sequence>
<comment type="similarity">
    <text evidence="3">Belongs to the D-isomer specific 2-hydroxyacid dehydrogenase family.</text>
</comment>
<feature type="domain" description="D-isomer specific 2-hydroxyacid dehydrogenase catalytic" evidence="4">
    <location>
        <begin position="13"/>
        <end position="271"/>
    </location>
</feature>
<dbReference type="GO" id="GO:0016618">
    <property type="term" value="F:hydroxypyruvate reductase [NAD(P)H] activity"/>
    <property type="evidence" value="ECO:0007669"/>
    <property type="project" value="TreeGrafter"/>
</dbReference>
<dbReference type="InterPro" id="IPR036291">
    <property type="entry name" value="NAD(P)-bd_dom_sf"/>
</dbReference>
<evidence type="ECO:0000259" key="5">
    <source>
        <dbReference type="Pfam" id="PF02826"/>
    </source>
</evidence>